<sequence>MFSALKNFIADEDGAVTVDWVVTAAAVTWLCLGALQTAQNGVDNVASALEQGISVKYNEDN</sequence>
<dbReference type="OrthoDB" id="5525128at2"/>
<name>A0A0T5NZH8_9RHOB</name>
<protein>
    <recommendedName>
        <fullName evidence="3">Pilus assembly protein</fullName>
    </recommendedName>
</protein>
<reference evidence="1 2" key="1">
    <citation type="submission" date="2015-04" db="EMBL/GenBank/DDBJ databases">
        <title>The draft genome sequence of Roseovarius sp.R12b.</title>
        <authorList>
            <person name="Li G."/>
            <person name="Lai Q."/>
            <person name="Shao Z."/>
            <person name="Yan P."/>
        </authorList>
    </citation>
    <scope>NUCLEOTIDE SEQUENCE [LARGE SCALE GENOMIC DNA]</scope>
    <source>
        <strain evidence="1 2">R12B</strain>
    </source>
</reference>
<evidence type="ECO:0000313" key="2">
    <source>
        <dbReference type="Proteomes" id="UP000051295"/>
    </source>
</evidence>
<evidence type="ECO:0000313" key="1">
    <source>
        <dbReference type="EMBL" id="KRS14274.1"/>
    </source>
</evidence>
<proteinExistence type="predicted"/>
<dbReference type="Proteomes" id="UP000051295">
    <property type="component" value="Unassembled WGS sequence"/>
</dbReference>
<evidence type="ECO:0008006" key="3">
    <source>
        <dbReference type="Google" id="ProtNLM"/>
    </source>
</evidence>
<accession>A0A0T5NZH8</accession>
<gene>
    <name evidence="1" type="ORF">XM53_00630</name>
</gene>
<dbReference type="RefSeq" id="WP_057789265.1">
    <property type="nucleotide sequence ID" value="NZ_LAXJ01000002.1"/>
</dbReference>
<dbReference type="PATRIC" id="fig|1641875.4.peg.1210"/>
<dbReference type="AlphaFoldDB" id="A0A0T5NZH8"/>
<keyword evidence="2" id="KW-1185">Reference proteome</keyword>
<dbReference type="EMBL" id="LAXJ01000002">
    <property type="protein sequence ID" value="KRS14274.1"/>
    <property type="molecule type" value="Genomic_DNA"/>
</dbReference>
<organism evidence="1 2">
    <name type="scientific">Roseovarius atlanticus</name>
    <dbReference type="NCBI Taxonomy" id="1641875"/>
    <lineage>
        <taxon>Bacteria</taxon>
        <taxon>Pseudomonadati</taxon>
        <taxon>Pseudomonadota</taxon>
        <taxon>Alphaproteobacteria</taxon>
        <taxon>Rhodobacterales</taxon>
        <taxon>Roseobacteraceae</taxon>
        <taxon>Roseovarius</taxon>
    </lineage>
</organism>
<comment type="caution">
    <text evidence="1">The sequence shown here is derived from an EMBL/GenBank/DDBJ whole genome shotgun (WGS) entry which is preliminary data.</text>
</comment>